<feature type="domain" description="Major facilitator superfamily (MFS) profile" evidence="5">
    <location>
        <begin position="39"/>
        <end position="422"/>
    </location>
</feature>
<dbReference type="InterPro" id="IPR050327">
    <property type="entry name" value="Proton-linked_MCT"/>
</dbReference>
<name>A0A316Z8F4_9BASI</name>
<keyword evidence="7" id="KW-1185">Reference proteome</keyword>
<dbReference type="InterPro" id="IPR036259">
    <property type="entry name" value="MFS_trans_sf"/>
</dbReference>
<keyword evidence="4" id="KW-0472">Membrane</keyword>
<dbReference type="PROSITE" id="PS50850">
    <property type="entry name" value="MFS"/>
    <property type="match status" value="1"/>
</dbReference>
<dbReference type="OrthoDB" id="2213137at2759"/>
<dbReference type="EMBL" id="KZ819294">
    <property type="protein sequence ID" value="PWN97536.1"/>
    <property type="molecule type" value="Genomic_DNA"/>
</dbReference>
<gene>
    <name evidence="6" type="ORF">FA09DRAFT_334398</name>
</gene>
<feature type="transmembrane region" description="Helical" evidence="4">
    <location>
        <begin position="131"/>
        <end position="154"/>
    </location>
</feature>
<feature type="transmembrane region" description="Helical" evidence="4">
    <location>
        <begin position="271"/>
        <end position="292"/>
    </location>
</feature>
<dbReference type="Pfam" id="PF07690">
    <property type="entry name" value="MFS_1"/>
    <property type="match status" value="1"/>
</dbReference>
<sequence>MAQPQTSLPLRSLARSSSSRSTARAEPDTAPDGGPAGWLVVAGCTTFFFVVLGLIYSFGIVQAELAHRGVASSATLGWLASLSVVLSSVFALPFTALVARIGNARSGLVAALCVGGGYVLLSYALHALPLLFAAQALVGVGYGLMFAACSSLATQYFVRRRGLAGGIVYAGSGVGGAVLAVGLSRLARAVGLAWAIRIYGLLALAVLVPASWLLKHRVPPPLAMVRMSYLRQTNFLLLLAATATVTFSLFVPPFFLPTFAVSAGYTAETGAWLVAGYNLASALGRIMFGFLADSRFGPISSLALSMLLMGASILGIWSVSDSLAALISFLIINGAAAGALLSLMPIVNASLFGVQETVVTMSMLTMSRAIGSGVGSPAAGYLLDAFGGAASGTRAYRPALLLVGSVSLLSAGFVCTLRWRLGGLDLKKRV</sequence>
<keyword evidence="4" id="KW-0812">Transmembrane</keyword>
<reference evidence="6 7" key="1">
    <citation type="journal article" date="2018" name="Mol. Biol. Evol.">
        <title>Broad Genomic Sampling Reveals a Smut Pathogenic Ancestry of the Fungal Clade Ustilaginomycotina.</title>
        <authorList>
            <person name="Kijpornyongpan T."/>
            <person name="Mondo S.J."/>
            <person name="Barry K."/>
            <person name="Sandor L."/>
            <person name="Lee J."/>
            <person name="Lipzen A."/>
            <person name="Pangilinan J."/>
            <person name="LaButti K."/>
            <person name="Hainaut M."/>
            <person name="Henrissat B."/>
            <person name="Grigoriev I.V."/>
            <person name="Spatafora J.W."/>
            <person name="Aime M.C."/>
        </authorList>
    </citation>
    <scope>NUCLEOTIDE SEQUENCE [LARGE SCALE GENOMIC DNA]</scope>
    <source>
        <strain evidence="6 7">MCA 4186</strain>
    </source>
</reference>
<dbReference type="AlphaFoldDB" id="A0A316Z8F4"/>
<feature type="transmembrane region" description="Helical" evidence="4">
    <location>
        <begin position="323"/>
        <end position="346"/>
    </location>
</feature>
<dbReference type="PANTHER" id="PTHR11360:SF234">
    <property type="entry name" value="MFS-TYPE TRANSPORTER DBAD-RELATED"/>
    <property type="match status" value="1"/>
</dbReference>
<feature type="transmembrane region" description="Helical" evidence="4">
    <location>
        <begin position="166"/>
        <end position="186"/>
    </location>
</feature>
<evidence type="ECO:0000256" key="1">
    <source>
        <dbReference type="ARBA" id="ARBA00004141"/>
    </source>
</evidence>
<evidence type="ECO:0000313" key="6">
    <source>
        <dbReference type="EMBL" id="PWN97536.1"/>
    </source>
</evidence>
<comment type="subcellular location">
    <subcellularLocation>
        <location evidence="1">Membrane</location>
        <topology evidence="1">Multi-pass membrane protein</topology>
    </subcellularLocation>
</comment>
<feature type="region of interest" description="Disordered" evidence="3">
    <location>
        <begin position="1"/>
        <end position="30"/>
    </location>
</feature>
<dbReference type="Proteomes" id="UP000245946">
    <property type="component" value="Unassembled WGS sequence"/>
</dbReference>
<feature type="transmembrane region" description="Helical" evidence="4">
    <location>
        <begin position="299"/>
        <end position="317"/>
    </location>
</feature>
<feature type="transmembrane region" description="Helical" evidence="4">
    <location>
        <begin position="235"/>
        <end position="256"/>
    </location>
</feature>
<feature type="transmembrane region" description="Helical" evidence="4">
    <location>
        <begin position="399"/>
        <end position="419"/>
    </location>
</feature>
<dbReference type="GeneID" id="37271273"/>
<proteinExistence type="inferred from homology"/>
<dbReference type="InterPro" id="IPR020846">
    <property type="entry name" value="MFS_dom"/>
</dbReference>
<feature type="compositionally biased region" description="Low complexity" evidence="3">
    <location>
        <begin position="1"/>
        <end position="24"/>
    </location>
</feature>
<evidence type="ECO:0000256" key="3">
    <source>
        <dbReference type="SAM" id="MobiDB-lite"/>
    </source>
</evidence>
<evidence type="ECO:0000256" key="4">
    <source>
        <dbReference type="SAM" id="Phobius"/>
    </source>
</evidence>
<evidence type="ECO:0000259" key="5">
    <source>
        <dbReference type="PROSITE" id="PS50850"/>
    </source>
</evidence>
<protein>
    <submittedName>
        <fullName evidence="6">MFS general substrate transporter</fullName>
    </submittedName>
</protein>
<dbReference type="InterPro" id="IPR011701">
    <property type="entry name" value="MFS"/>
</dbReference>
<dbReference type="GO" id="GO:0016020">
    <property type="term" value="C:membrane"/>
    <property type="evidence" value="ECO:0007669"/>
    <property type="project" value="UniProtKB-SubCell"/>
</dbReference>
<accession>A0A316Z8F4</accession>
<dbReference type="SUPFAM" id="SSF103473">
    <property type="entry name" value="MFS general substrate transporter"/>
    <property type="match status" value="1"/>
</dbReference>
<evidence type="ECO:0000256" key="2">
    <source>
        <dbReference type="ARBA" id="ARBA00006727"/>
    </source>
</evidence>
<dbReference type="GO" id="GO:0022857">
    <property type="term" value="F:transmembrane transporter activity"/>
    <property type="evidence" value="ECO:0007669"/>
    <property type="project" value="InterPro"/>
</dbReference>
<dbReference type="PANTHER" id="PTHR11360">
    <property type="entry name" value="MONOCARBOXYLATE TRANSPORTER"/>
    <property type="match status" value="1"/>
</dbReference>
<feature type="transmembrane region" description="Helical" evidence="4">
    <location>
        <begin position="358"/>
        <end position="379"/>
    </location>
</feature>
<feature type="transmembrane region" description="Helical" evidence="4">
    <location>
        <begin position="106"/>
        <end position="125"/>
    </location>
</feature>
<feature type="transmembrane region" description="Helical" evidence="4">
    <location>
        <begin position="192"/>
        <end position="214"/>
    </location>
</feature>
<feature type="transmembrane region" description="Helical" evidence="4">
    <location>
        <begin position="78"/>
        <end position="99"/>
    </location>
</feature>
<dbReference type="RefSeq" id="XP_025597815.1">
    <property type="nucleotide sequence ID" value="XM_025743729.1"/>
</dbReference>
<feature type="transmembrane region" description="Helical" evidence="4">
    <location>
        <begin position="36"/>
        <end position="58"/>
    </location>
</feature>
<organism evidence="6 7">
    <name type="scientific">Tilletiopsis washingtonensis</name>
    <dbReference type="NCBI Taxonomy" id="58919"/>
    <lineage>
        <taxon>Eukaryota</taxon>
        <taxon>Fungi</taxon>
        <taxon>Dikarya</taxon>
        <taxon>Basidiomycota</taxon>
        <taxon>Ustilaginomycotina</taxon>
        <taxon>Exobasidiomycetes</taxon>
        <taxon>Entylomatales</taxon>
        <taxon>Entylomatales incertae sedis</taxon>
        <taxon>Tilletiopsis</taxon>
    </lineage>
</organism>
<dbReference type="Gene3D" id="1.20.1250.20">
    <property type="entry name" value="MFS general substrate transporter like domains"/>
    <property type="match status" value="2"/>
</dbReference>
<keyword evidence="4" id="KW-1133">Transmembrane helix</keyword>
<comment type="similarity">
    <text evidence="2">Belongs to the major facilitator superfamily. Monocarboxylate porter (TC 2.A.1.13) family.</text>
</comment>
<evidence type="ECO:0000313" key="7">
    <source>
        <dbReference type="Proteomes" id="UP000245946"/>
    </source>
</evidence>